<gene>
    <name evidence="3" type="ORF">KVG22_20120</name>
</gene>
<keyword evidence="2" id="KW-0732">Signal</keyword>
<keyword evidence="4" id="KW-1185">Reference proteome</keyword>
<feature type="transmembrane region" description="Helical" evidence="1">
    <location>
        <begin position="62"/>
        <end position="86"/>
    </location>
</feature>
<dbReference type="Proteomes" id="UP000777661">
    <property type="component" value="Unassembled WGS sequence"/>
</dbReference>
<reference evidence="3 4" key="1">
    <citation type="submission" date="2021-06" db="EMBL/GenBank/DDBJ databases">
        <title>Nitratireductor porphyridii sp. nov., isolated from a small marine red alga, Porphyridium purpureum in South Korea.</title>
        <authorList>
            <person name="Kim K.H."/>
            <person name="Kristyanto S."/>
            <person name="Jeon C.O."/>
        </authorList>
    </citation>
    <scope>NUCLEOTIDE SEQUENCE [LARGE SCALE GENOMIC DNA]</scope>
    <source>
        <strain evidence="3 4">R6</strain>
    </source>
</reference>
<organism evidence="3 4">
    <name type="scientific">Nitratireductor rhodophyticola</name>
    <dbReference type="NCBI Taxonomy" id="2854036"/>
    <lineage>
        <taxon>Bacteria</taxon>
        <taxon>Pseudomonadati</taxon>
        <taxon>Pseudomonadota</taxon>
        <taxon>Alphaproteobacteria</taxon>
        <taxon>Hyphomicrobiales</taxon>
        <taxon>Phyllobacteriaceae</taxon>
        <taxon>Nitratireductor</taxon>
    </lineage>
</organism>
<feature type="signal peptide" evidence="2">
    <location>
        <begin position="1"/>
        <end position="22"/>
    </location>
</feature>
<keyword evidence="1" id="KW-0472">Membrane</keyword>
<sequence length="198" mass="20990">MLTRVILAALVAGLLAGVFATAAQSVRVIPLILQAEAYEEGVSHAETEDEVWAPEEGLQRTFFTLLSNLVTGVAFALILTAITLILDQPVSLRHGARWGAGGFAVFVLAPNFGLPPELRLHGSDSLPDGGKSPSIRADVLKEKGWTVSNLAYALKTGIQPDGDAFGGSMGEVVRDGTSFLSQDDLTAIATFLLEREND</sequence>
<feature type="chain" id="PRO_5045642727" evidence="2">
    <location>
        <begin position="23"/>
        <end position="198"/>
    </location>
</feature>
<comment type="caution">
    <text evidence="3">The sequence shown here is derived from an EMBL/GenBank/DDBJ whole genome shotgun (WGS) entry which is preliminary data.</text>
</comment>
<evidence type="ECO:0000256" key="2">
    <source>
        <dbReference type="SAM" id="SignalP"/>
    </source>
</evidence>
<dbReference type="RefSeq" id="WP_009452576.1">
    <property type="nucleotide sequence ID" value="NZ_CBDDPV010000002.1"/>
</dbReference>
<keyword evidence="1" id="KW-0812">Transmembrane</keyword>
<evidence type="ECO:0000256" key="1">
    <source>
        <dbReference type="SAM" id="Phobius"/>
    </source>
</evidence>
<accession>A0ABS7RDE0</accession>
<dbReference type="Pfam" id="PF09490">
    <property type="entry name" value="CbtA"/>
    <property type="match status" value="1"/>
</dbReference>
<proteinExistence type="predicted"/>
<protein>
    <submittedName>
        <fullName evidence="3">CbtA family protein</fullName>
    </submittedName>
</protein>
<name>A0ABS7RDE0_9HYPH</name>
<keyword evidence="1" id="KW-1133">Transmembrane helix</keyword>
<dbReference type="InterPro" id="IPR012666">
    <property type="entry name" value="CbtA_put"/>
</dbReference>
<evidence type="ECO:0000313" key="4">
    <source>
        <dbReference type="Proteomes" id="UP000777661"/>
    </source>
</evidence>
<evidence type="ECO:0000313" key="3">
    <source>
        <dbReference type="EMBL" id="MBY8918918.1"/>
    </source>
</evidence>
<dbReference type="EMBL" id="JAHSQO010000008">
    <property type="protein sequence ID" value="MBY8918918.1"/>
    <property type="molecule type" value="Genomic_DNA"/>
</dbReference>